<dbReference type="GO" id="GO:0016491">
    <property type="term" value="F:oxidoreductase activity"/>
    <property type="evidence" value="ECO:0007669"/>
    <property type="project" value="UniProtKB-KW"/>
</dbReference>
<dbReference type="Pfam" id="PF13460">
    <property type="entry name" value="NAD_binding_10"/>
    <property type="match status" value="1"/>
</dbReference>
<dbReference type="RefSeq" id="WP_048316836.1">
    <property type="nucleotide sequence ID" value="NZ_CP015220.1"/>
</dbReference>
<dbReference type="InterPro" id="IPR016040">
    <property type="entry name" value="NAD(P)-bd_dom"/>
</dbReference>
<sequence length="283" mass="29764">MSDVLVLGSTGTTGSRVTQLLHERGAQYRAASRTPTSADQIEFDWLDHGTHAAALDGVRAVYLVAPVGVADPLPLVRKFLKQALQQGVRRVVALSSSALDRGAPGLGKIHDAVATEIPEWAVLRPSWFMQNFRGSSALAAGVSAGETVSATGDGRIGFVDAGDIAAVAVHALLDEQSHNTDHIITGPEALSYSDAARIIANHTGKPLRHKSISVDELAQLHIDGGLPPEYAPILAALDAAIATGSEDRVTDVVARIAGRAPRSFEHFVAGTFPPFGRSPGRRP</sequence>
<dbReference type="EMBL" id="CP015220">
    <property type="protein sequence ID" value="AMY22373.1"/>
    <property type="molecule type" value="Genomic_DNA"/>
</dbReference>
<dbReference type="InterPro" id="IPR051604">
    <property type="entry name" value="Ergot_Alk_Oxidoreductase"/>
</dbReference>
<dbReference type="AlphaFoldDB" id="A0A143QGT7"/>
<dbReference type="Gene3D" id="3.40.50.720">
    <property type="entry name" value="NAD(P)-binding Rossmann-like Domain"/>
    <property type="match status" value="1"/>
</dbReference>
<dbReference type="PANTHER" id="PTHR43162">
    <property type="match status" value="1"/>
</dbReference>
<dbReference type="KEGG" id="rhs:A3Q41_01059"/>
<evidence type="ECO:0000313" key="3">
    <source>
        <dbReference type="Proteomes" id="UP000076038"/>
    </source>
</evidence>
<keyword evidence="2" id="KW-0560">Oxidoreductase</keyword>
<protein>
    <submittedName>
        <fullName evidence="2">NAD(P)H azoreductase</fullName>
        <ecNumber evidence="2">1.7.-.-</ecNumber>
    </submittedName>
</protein>
<reference evidence="3" key="2">
    <citation type="submission" date="2016-04" db="EMBL/GenBank/DDBJ databases">
        <title>Complete Genome and Plasmid Sequences for Rhodococcus fascians D188 and Draft Sequences for Rhodococcus spp. Isolates PBTS 1 and PBTS 2.</title>
        <authorList>
            <person name="Stamer R."/>
            <person name="Vereecke D."/>
            <person name="Zhang Y."/>
            <person name="Schilkey F."/>
            <person name="Devitt N."/>
            <person name="Randall J."/>
        </authorList>
    </citation>
    <scope>NUCLEOTIDE SEQUENCE [LARGE SCALE GENOMIC DNA]</scope>
    <source>
        <strain evidence="3">PBTS2</strain>
    </source>
</reference>
<organism evidence="2 3">
    <name type="scientific">Rhodococcoides fascians</name>
    <name type="common">Rhodococcus fascians</name>
    <dbReference type="NCBI Taxonomy" id="1828"/>
    <lineage>
        <taxon>Bacteria</taxon>
        <taxon>Bacillati</taxon>
        <taxon>Actinomycetota</taxon>
        <taxon>Actinomycetes</taxon>
        <taxon>Mycobacteriales</taxon>
        <taxon>Nocardiaceae</taxon>
        <taxon>Rhodococcoides</taxon>
    </lineage>
</organism>
<accession>A0A143QGT7</accession>
<proteinExistence type="predicted"/>
<dbReference type="InterPro" id="IPR036291">
    <property type="entry name" value="NAD(P)-bd_dom_sf"/>
</dbReference>
<dbReference type="EC" id="1.7.-.-" evidence="2"/>
<reference evidence="2 3" key="1">
    <citation type="journal article" date="2016" name="Genome Announc.">
        <title>Complete Genome and Plasmid Sequences for Rhodococcus fascians D188 and Draft Sequences for Rhodococcus Isolates PBTS 1 and PBTS 2.</title>
        <authorList>
            <person name="Stamler R.A."/>
            <person name="Vereecke D."/>
            <person name="Zhang Y."/>
            <person name="Schilkey F."/>
            <person name="Devitt N."/>
            <person name="Randall J.J."/>
        </authorList>
    </citation>
    <scope>NUCLEOTIDE SEQUENCE [LARGE SCALE GENOMIC DNA]</scope>
    <source>
        <strain evidence="2 3">PBTS2</strain>
    </source>
</reference>
<evidence type="ECO:0000313" key="2">
    <source>
        <dbReference type="EMBL" id="AMY22373.1"/>
    </source>
</evidence>
<name>A0A143QGT7_RHOFA</name>
<dbReference type="OrthoDB" id="3510772at2"/>
<gene>
    <name evidence="2" type="primary">azoB_1</name>
    <name evidence="2" type="ORF">A3Q41_01059</name>
</gene>
<feature type="domain" description="NAD(P)-binding" evidence="1">
    <location>
        <begin position="8"/>
        <end position="106"/>
    </location>
</feature>
<dbReference type="Proteomes" id="UP000076038">
    <property type="component" value="Chromosome"/>
</dbReference>
<evidence type="ECO:0000259" key="1">
    <source>
        <dbReference type="Pfam" id="PF13460"/>
    </source>
</evidence>
<keyword evidence="3" id="KW-1185">Reference proteome</keyword>
<dbReference type="SUPFAM" id="SSF51735">
    <property type="entry name" value="NAD(P)-binding Rossmann-fold domains"/>
    <property type="match status" value="1"/>
</dbReference>
<dbReference type="PATRIC" id="fig|1653479.3.peg.1077"/>
<dbReference type="Gene3D" id="3.90.25.10">
    <property type="entry name" value="UDP-galactose 4-epimerase, domain 1"/>
    <property type="match status" value="1"/>
</dbReference>
<dbReference type="PANTHER" id="PTHR43162:SF1">
    <property type="entry name" value="PRESTALK A DIFFERENTIATION PROTEIN A"/>
    <property type="match status" value="1"/>
</dbReference>